<evidence type="ECO:0000256" key="7">
    <source>
        <dbReference type="ARBA" id="ARBA00023002"/>
    </source>
</evidence>
<comment type="caution">
    <text evidence="13">The sequence shown here is derived from an EMBL/GenBank/DDBJ whole genome shotgun (WGS) entry which is preliminary data.</text>
</comment>
<dbReference type="InterPro" id="IPR014710">
    <property type="entry name" value="RmlC-like_jellyroll"/>
</dbReference>
<proteinExistence type="predicted"/>
<keyword evidence="9" id="KW-0486">Methionine biosynthesis</keyword>
<dbReference type="Pfam" id="PF03079">
    <property type="entry name" value="ARD"/>
    <property type="match status" value="1"/>
</dbReference>
<dbReference type="SUPFAM" id="SSF51182">
    <property type="entry name" value="RmlC-like cupins"/>
    <property type="match status" value="1"/>
</dbReference>
<keyword evidence="8" id="KW-0408">Iron</keyword>
<feature type="domain" description="S1-like" evidence="12">
    <location>
        <begin position="92"/>
        <end position="125"/>
    </location>
</feature>
<keyword evidence="4" id="KW-0028">Amino-acid biosynthesis</keyword>
<keyword evidence="7" id="KW-0560">Oxidoreductase</keyword>
<evidence type="ECO:0000256" key="2">
    <source>
        <dbReference type="ARBA" id="ARBA00001954"/>
    </source>
</evidence>
<dbReference type="GO" id="GO:0003723">
    <property type="term" value="F:RNA binding"/>
    <property type="evidence" value="ECO:0007669"/>
    <property type="project" value="InterPro"/>
</dbReference>
<dbReference type="GO" id="GO:0003743">
    <property type="term" value="F:translation initiation factor activity"/>
    <property type="evidence" value="ECO:0007669"/>
    <property type="project" value="UniProtKB-UniRule"/>
</dbReference>
<dbReference type="PROSITE" id="PS50832">
    <property type="entry name" value="S1_IF1_TYPE"/>
    <property type="match status" value="1"/>
</dbReference>
<keyword evidence="3" id="KW-0533">Nickel</keyword>
<evidence type="ECO:0000259" key="12">
    <source>
        <dbReference type="PROSITE" id="PS50832"/>
    </source>
</evidence>
<evidence type="ECO:0000256" key="11">
    <source>
        <dbReference type="PROSITE-ProRule" id="PRU00181"/>
    </source>
</evidence>
<dbReference type="GO" id="GO:0046872">
    <property type="term" value="F:metal ion binding"/>
    <property type="evidence" value="ECO:0007669"/>
    <property type="project" value="UniProtKB-KW"/>
</dbReference>
<name>A0A6N7PPU5_9BACT</name>
<keyword evidence="11" id="KW-0648">Protein biosynthesis</keyword>
<evidence type="ECO:0000256" key="10">
    <source>
        <dbReference type="ARBA" id="ARBA00039005"/>
    </source>
</evidence>
<evidence type="ECO:0000256" key="6">
    <source>
        <dbReference type="ARBA" id="ARBA00022964"/>
    </source>
</evidence>
<reference evidence="13 14" key="1">
    <citation type="submission" date="2019-10" db="EMBL/GenBank/DDBJ databases">
        <title>A soil myxobacterium in the family Polyangiaceae.</title>
        <authorList>
            <person name="Li Y."/>
            <person name="Wang J."/>
        </authorList>
    </citation>
    <scope>NUCLEOTIDE SEQUENCE [LARGE SCALE GENOMIC DNA]</scope>
    <source>
        <strain evidence="13 14">DSM 14734</strain>
    </source>
</reference>
<comment type="cofactor">
    <cofactor evidence="2">
        <name>Fe(2+)</name>
        <dbReference type="ChEBI" id="CHEBI:29033"/>
    </cofactor>
</comment>
<dbReference type="Gene3D" id="2.60.120.10">
    <property type="entry name" value="Jelly Rolls"/>
    <property type="match status" value="1"/>
</dbReference>
<dbReference type="PANTHER" id="PTHR23418:SF0">
    <property type="entry name" value="ACIREDUCTONE DIOXYGENASE"/>
    <property type="match status" value="1"/>
</dbReference>
<keyword evidence="14" id="KW-1185">Reference proteome</keyword>
<dbReference type="OrthoDB" id="9795636at2"/>
<evidence type="ECO:0000256" key="4">
    <source>
        <dbReference type="ARBA" id="ARBA00022605"/>
    </source>
</evidence>
<dbReference type="AlphaFoldDB" id="A0A6N7PPU5"/>
<dbReference type="InterPro" id="IPR011051">
    <property type="entry name" value="RmlC_Cupin_sf"/>
</dbReference>
<sequence>MSPSERVCSPDELRAEGIIAEAFDPRSMQPLVERIRAELGFTKQDEVRLSVANPRDEATIAREIDEHLHLTAEVRLFLEGEGVYDVRATDERWVRIWVGPGDALLIPEKRYHRFLPSANVLLRYLQPYAERGSLTPLYRASSEETRAG</sequence>
<dbReference type="CDD" id="cd02232">
    <property type="entry name" value="cupin_ARD"/>
    <property type="match status" value="1"/>
</dbReference>
<dbReference type="InterPro" id="IPR006196">
    <property type="entry name" value="RNA-binding_domain_S1_IF1"/>
</dbReference>
<evidence type="ECO:0000256" key="9">
    <source>
        <dbReference type="ARBA" id="ARBA00023167"/>
    </source>
</evidence>
<evidence type="ECO:0000256" key="8">
    <source>
        <dbReference type="ARBA" id="ARBA00023004"/>
    </source>
</evidence>
<dbReference type="GO" id="GO:0009086">
    <property type="term" value="P:methionine biosynthetic process"/>
    <property type="evidence" value="ECO:0007669"/>
    <property type="project" value="UniProtKB-KW"/>
</dbReference>
<comment type="catalytic activity">
    <reaction evidence="1">
        <text>1,2-dihydroxy-5-(methylsulfanyl)pent-1-en-3-one + O2 = 4-methylsulfanyl-2-oxobutanoate + formate + 2 H(+)</text>
        <dbReference type="Rhea" id="RHEA:24504"/>
        <dbReference type="ChEBI" id="CHEBI:15378"/>
        <dbReference type="ChEBI" id="CHEBI:15379"/>
        <dbReference type="ChEBI" id="CHEBI:15740"/>
        <dbReference type="ChEBI" id="CHEBI:16723"/>
        <dbReference type="ChEBI" id="CHEBI:49252"/>
        <dbReference type="EC" id="1.13.11.54"/>
    </reaction>
</comment>
<dbReference type="InterPro" id="IPR004313">
    <property type="entry name" value="ARD"/>
</dbReference>
<gene>
    <name evidence="13" type="ORF">GF068_12975</name>
</gene>
<dbReference type="EC" id="1.13.11.54" evidence="10"/>
<evidence type="ECO:0000256" key="3">
    <source>
        <dbReference type="ARBA" id="ARBA00022596"/>
    </source>
</evidence>
<dbReference type="PANTHER" id="PTHR23418">
    <property type="entry name" value="ACIREDUCTONE DIOXYGENASE"/>
    <property type="match status" value="1"/>
</dbReference>
<keyword evidence="11" id="KW-0396">Initiation factor</keyword>
<dbReference type="GO" id="GO:0010309">
    <property type="term" value="F:acireductone dioxygenase [iron(II)-requiring] activity"/>
    <property type="evidence" value="ECO:0007669"/>
    <property type="project" value="UniProtKB-EC"/>
</dbReference>
<evidence type="ECO:0000256" key="5">
    <source>
        <dbReference type="ARBA" id="ARBA00022723"/>
    </source>
</evidence>
<protein>
    <recommendedName>
        <fullName evidence="10">acireductone dioxygenase (Fe(2+)-requiring)</fullName>
        <ecNumber evidence="10">1.13.11.54</ecNumber>
    </recommendedName>
</protein>
<organism evidence="13 14">
    <name type="scientific">Polyangium spumosum</name>
    <dbReference type="NCBI Taxonomy" id="889282"/>
    <lineage>
        <taxon>Bacteria</taxon>
        <taxon>Pseudomonadati</taxon>
        <taxon>Myxococcota</taxon>
        <taxon>Polyangia</taxon>
        <taxon>Polyangiales</taxon>
        <taxon>Polyangiaceae</taxon>
        <taxon>Polyangium</taxon>
    </lineage>
</organism>
<keyword evidence="6" id="KW-0223">Dioxygenase</keyword>
<dbReference type="Proteomes" id="UP000440224">
    <property type="component" value="Unassembled WGS sequence"/>
</dbReference>
<evidence type="ECO:0000256" key="1">
    <source>
        <dbReference type="ARBA" id="ARBA00000428"/>
    </source>
</evidence>
<evidence type="ECO:0000313" key="13">
    <source>
        <dbReference type="EMBL" id="MRG92836.1"/>
    </source>
</evidence>
<evidence type="ECO:0000313" key="14">
    <source>
        <dbReference type="Proteomes" id="UP000440224"/>
    </source>
</evidence>
<dbReference type="EMBL" id="WJIE01000003">
    <property type="protein sequence ID" value="MRG92836.1"/>
    <property type="molecule type" value="Genomic_DNA"/>
</dbReference>
<keyword evidence="5" id="KW-0479">Metal-binding</keyword>
<accession>A0A6N7PPU5</accession>